<accession>A0ABV6LWD7</accession>
<name>A0ABV6LWD7_9ACTN</name>
<dbReference type="EMBL" id="JBHLUH010000004">
    <property type="protein sequence ID" value="MFC0526720.1"/>
    <property type="molecule type" value="Genomic_DNA"/>
</dbReference>
<feature type="transmembrane region" description="Helical" evidence="2">
    <location>
        <begin position="107"/>
        <end position="128"/>
    </location>
</feature>
<dbReference type="InterPro" id="IPR019251">
    <property type="entry name" value="DUF2231_TM"/>
</dbReference>
<protein>
    <submittedName>
        <fullName evidence="4">DUF2231 domain-containing protein</fullName>
    </submittedName>
</protein>
<evidence type="ECO:0000256" key="2">
    <source>
        <dbReference type="SAM" id="Phobius"/>
    </source>
</evidence>
<keyword evidence="2" id="KW-1133">Transmembrane helix</keyword>
<feature type="region of interest" description="Disordered" evidence="1">
    <location>
        <begin position="155"/>
        <end position="180"/>
    </location>
</feature>
<keyword evidence="5" id="KW-1185">Reference proteome</keyword>
<evidence type="ECO:0000259" key="3">
    <source>
        <dbReference type="Pfam" id="PF09990"/>
    </source>
</evidence>
<feature type="compositionally biased region" description="Low complexity" evidence="1">
    <location>
        <begin position="167"/>
        <end position="180"/>
    </location>
</feature>
<reference evidence="4 5" key="1">
    <citation type="submission" date="2024-09" db="EMBL/GenBank/DDBJ databases">
        <authorList>
            <person name="Sun Q."/>
            <person name="Mori K."/>
        </authorList>
    </citation>
    <scope>NUCLEOTIDE SEQUENCE [LARGE SCALE GENOMIC DNA]</scope>
    <source>
        <strain evidence="4 5">TBRC 3947</strain>
    </source>
</reference>
<evidence type="ECO:0000256" key="1">
    <source>
        <dbReference type="SAM" id="MobiDB-lite"/>
    </source>
</evidence>
<dbReference type="Proteomes" id="UP001589867">
    <property type="component" value="Unassembled WGS sequence"/>
</dbReference>
<sequence length="180" mass="19068">MQTRLNISGHPVHPLMMTLPLGLIVVAVLFDFGALLGLGFLGQVGYWTLVAGLFAAILAVGAGLVDLWDVPAGAGKRRVVAYELVNLGMVALFAIVCLARVDNQAGAPTAGIFLVELVALAAGGYGAWLGASMVRDFRIGAEPADDLPTEVIFPIDARRPRPPQPRAPRSARTASTWDRR</sequence>
<dbReference type="RefSeq" id="WP_377245117.1">
    <property type="nucleotide sequence ID" value="NZ_JBHLUH010000004.1"/>
</dbReference>
<keyword evidence="2" id="KW-0812">Transmembrane</keyword>
<feature type="transmembrane region" description="Helical" evidence="2">
    <location>
        <begin position="21"/>
        <end position="40"/>
    </location>
</feature>
<gene>
    <name evidence="4" type="ORF">ACFFIA_03515</name>
</gene>
<evidence type="ECO:0000313" key="5">
    <source>
        <dbReference type="Proteomes" id="UP001589867"/>
    </source>
</evidence>
<organism evidence="4 5">
    <name type="scientific">Phytohabitans kaempferiae</name>
    <dbReference type="NCBI Taxonomy" id="1620943"/>
    <lineage>
        <taxon>Bacteria</taxon>
        <taxon>Bacillati</taxon>
        <taxon>Actinomycetota</taxon>
        <taxon>Actinomycetes</taxon>
        <taxon>Micromonosporales</taxon>
        <taxon>Micromonosporaceae</taxon>
    </lineage>
</organism>
<comment type="caution">
    <text evidence="4">The sequence shown here is derived from an EMBL/GenBank/DDBJ whole genome shotgun (WGS) entry which is preliminary data.</text>
</comment>
<proteinExistence type="predicted"/>
<evidence type="ECO:0000313" key="4">
    <source>
        <dbReference type="EMBL" id="MFC0526720.1"/>
    </source>
</evidence>
<feature type="transmembrane region" description="Helical" evidence="2">
    <location>
        <begin position="80"/>
        <end position="101"/>
    </location>
</feature>
<keyword evidence="2" id="KW-0472">Membrane</keyword>
<dbReference type="Pfam" id="PF09990">
    <property type="entry name" value="DUF2231"/>
    <property type="match status" value="1"/>
</dbReference>
<feature type="transmembrane region" description="Helical" evidence="2">
    <location>
        <begin position="46"/>
        <end position="68"/>
    </location>
</feature>
<feature type="domain" description="DUF2231" evidence="3">
    <location>
        <begin position="9"/>
        <end position="142"/>
    </location>
</feature>